<sequence>MKISTRKFKFMKLNFMAILLMMSISFTAFGQTTIPARLTGDYVSTAVGGAWNSTSTWTRVGGAAVNANGPQAGDNVHIIGGSTVTITAPNTTTAFTVSCRNLYIEANGKLESGSSGAVAYVTATGATQGNVSSVTYNVLRVGVNLQTDSTASRIINNGTIGSGNNIDAALDIRDMIDIHVYNSNNSTNTSFVPNSTFTFSGNGKTKIVGLAAFGAQTGTSPNIINHTRTLTINLNNTTNPLLIAGQFSNGARSLTLNRLGNNSINENHIMNINTTVTVRDNGSSVAKTCLKLVAFSLTKQTDQLGRTIK</sequence>
<gene>
    <name evidence="2" type="ORF">FYC62_09465</name>
</gene>
<evidence type="ECO:0000313" key="3">
    <source>
        <dbReference type="Proteomes" id="UP000323653"/>
    </source>
</evidence>
<dbReference type="AlphaFoldDB" id="A0A5C0VGI3"/>
<dbReference type="Proteomes" id="UP000323653">
    <property type="component" value="Chromosome"/>
</dbReference>
<keyword evidence="1" id="KW-0732">Signal</keyword>
<reference evidence="2 3" key="1">
    <citation type="submission" date="2019-08" db="EMBL/GenBank/DDBJ databases">
        <title>Pedobacter sp. nov., isolated from Han river, South Korea.</title>
        <authorList>
            <person name="Lee D.-H."/>
            <person name="Kim Y.-S."/>
            <person name="Hwang E.-M."/>
            <person name="Le Tran T.C."/>
            <person name="Cha C.-J."/>
        </authorList>
    </citation>
    <scope>NUCLEOTIDE SEQUENCE [LARGE SCALE GENOMIC DNA]</scope>
    <source>
        <strain evidence="2 3">CJ43</strain>
    </source>
</reference>
<keyword evidence="3" id="KW-1185">Reference proteome</keyword>
<evidence type="ECO:0008006" key="4">
    <source>
        <dbReference type="Google" id="ProtNLM"/>
    </source>
</evidence>
<organism evidence="2 3">
    <name type="scientific">Pedobacter aquae</name>
    <dbReference type="NCBI Taxonomy" id="2605747"/>
    <lineage>
        <taxon>Bacteria</taxon>
        <taxon>Pseudomonadati</taxon>
        <taxon>Bacteroidota</taxon>
        <taxon>Sphingobacteriia</taxon>
        <taxon>Sphingobacteriales</taxon>
        <taxon>Sphingobacteriaceae</taxon>
        <taxon>Pedobacter</taxon>
    </lineage>
</organism>
<evidence type="ECO:0000313" key="2">
    <source>
        <dbReference type="EMBL" id="QEK51848.1"/>
    </source>
</evidence>
<dbReference type="KEGG" id="pej:FYC62_09465"/>
<protein>
    <recommendedName>
        <fullName evidence="4">G8 domain-containing protein</fullName>
    </recommendedName>
</protein>
<dbReference type="RefSeq" id="WP_149074754.1">
    <property type="nucleotide sequence ID" value="NZ_CP043329.1"/>
</dbReference>
<feature type="signal peptide" evidence="1">
    <location>
        <begin position="1"/>
        <end position="30"/>
    </location>
</feature>
<proteinExistence type="predicted"/>
<feature type="chain" id="PRO_5022681859" description="G8 domain-containing protein" evidence="1">
    <location>
        <begin position="31"/>
        <end position="309"/>
    </location>
</feature>
<evidence type="ECO:0000256" key="1">
    <source>
        <dbReference type="SAM" id="SignalP"/>
    </source>
</evidence>
<dbReference type="EMBL" id="CP043329">
    <property type="protein sequence ID" value="QEK51848.1"/>
    <property type="molecule type" value="Genomic_DNA"/>
</dbReference>
<accession>A0A5C0VGI3</accession>
<name>A0A5C0VGI3_9SPHI</name>